<dbReference type="PANTHER" id="PTHR43156:SF14">
    <property type="entry name" value="PHOSPHOSERINE PHOSPHATASE RSBP"/>
    <property type="match status" value="1"/>
</dbReference>
<dbReference type="SUPFAM" id="SSF55781">
    <property type="entry name" value="GAF domain-like"/>
    <property type="match status" value="1"/>
</dbReference>
<gene>
    <name evidence="4" type="ORF">G4D63_03665</name>
</gene>
<dbReference type="InterPro" id="IPR036457">
    <property type="entry name" value="PPM-type-like_dom_sf"/>
</dbReference>
<dbReference type="Pfam" id="PF07228">
    <property type="entry name" value="SpoIIE"/>
    <property type="match status" value="1"/>
</dbReference>
<dbReference type="Gene3D" id="3.30.450.40">
    <property type="match status" value="1"/>
</dbReference>
<name>A0A6M0Q3Q4_9BACI</name>
<dbReference type="InterPro" id="IPR001932">
    <property type="entry name" value="PPM-type_phosphatase-like_dom"/>
</dbReference>
<dbReference type="InterPro" id="IPR052016">
    <property type="entry name" value="Bact_Sigma-Reg"/>
</dbReference>
<evidence type="ECO:0000313" key="5">
    <source>
        <dbReference type="Proteomes" id="UP000481043"/>
    </source>
</evidence>
<dbReference type="AlphaFoldDB" id="A0A6M0Q3Q4"/>
<keyword evidence="1" id="KW-0378">Hydrolase</keyword>
<dbReference type="SMART" id="SM00065">
    <property type="entry name" value="GAF"/>
    <property type="match status" value="1"/>
</dbReference>
<feature type="domain" description="PPM-type phosphatase" evidence="3">
    <location>
        <begin position="183"/>
        <end position="398"/>
    </location>
</feature>
<dbReference type="PANTHER" id="PTHR43156">
    <property type="entry name" value="STAGE II SPORULATION PROTEIN E-RELATED"/>
    <property type="match status" value="1"/>
</dbReference>
<feature type="domain" description="GAF" evidence="2">
    <location>
        <begin position="7"/>
        <end position="156"/>
    </location>
</feature>
<dbReference type="SMART" id="SM00331">
    <property type="entry name" value="PP2C_SIG"/>
    <property type="match status" value="1"/>
</dbReference>
<dbReference type="Gene3D" id="3.60.40.10">
    <property type="entry name" value="PPM-type phosphatase domain"/>
    <property type="match status" value="1"/>
</dbReference>
<keyword evidence="5" id="KW-1185">Reference proteome</keyword>
<accession>A0A6M0Q3Q4</accession>
<sequence length="401" mass="45009">MNKYKTKFIQAANQVFQILSETVPARTFFIASTSNKQFVILEKFNKVGGCTIPNDPYIYPLEESYCSIVAREARPLFIRNTSESMLVKDKDVTTSFSIGSYLGVPIILDDGTIFGTLCALDPMPHVLEEKHTKILEGFASLIANSIELEQSISELREHEIQTENEFQLAQKVQQSLFSKPMLNENIAIESIHLPSSHLSGDLFSWQKLGEGRYGVIILDVMGHDVSSALIGMMVFSQLKKHMVEQENPYEVMNALNQDVIEFFKGTSDIGAFVTGIYIEIDTNNNQLTYMNAGHPPAILIQDTAVQFLTSANMPLGITDNFPDLSETIHLNNQEFNVLLYTDGLLDLFQPTDKKVLQLLKEIVDEYRGLNISLKNYLDNIISAIDKHPDDICVLSIQGNTK</sequence>
<dbReference type="InterPro" id="IPR003018">
    <property type="entry name" value="GAF"/>
</dbReference>
<dbReference type="SUPFAM" id="SSF81606">
    <property type="entry name" value="PP2C-like"/>
    <property type="match status" value="1"/>
</dbReference>
<dbReference type="InterPro" id="IPR029016">
    <property type="entry name" value="GAF-like_dom_sf"/>
</dbReference>
<dbReference type="Pfam" id="PF01590">
    <property type="entry name" value="GAF"/>
    <property type="match status" value="1"/>
</dbReference>
<proteinExistence type="predicted"/>
<evidence type="ECO:0000259" key="3">
    <source>
        <dbReference type="SMART" id="SM00331"/>
    </source>
</evidence>
<evidence type="ECO:0000259" key="2">
    <source>
        <dbReference type="SMART" id="SM00065"/>
    </source>
</evidence>
<protein>
    <submittedName>
        <fullName evidence="4">SpoIIE family protein phosphatase</fullName>
    </submittedName>
</protein>
<organism evidence="4 5">
    <name type="scientific">Bacillus mesophilus</name>
    <dbReference type="NCBI Taxonomy" id="1808955"/>
    <lineage>
        <taxon>Bacteria</taxon>
        <taxon>Bacillati</taxon>
        <taxon>Bacillota</taxon>
        <taxon>Bacilli</taxon>
        <taxon>Bacillales</taxon>
        <taxon>Bacillaceae</taxon>
        <taxon>Bacillus</taxon>
    </lineage>
</organism>
<comment type="caution">
    <text evidence="4">The sequence shown here is derived from an EMBL/GenBank/DDBJ whole genome shotgun (WGS) entry which is preliminary data.</text>
</comment>
<evidence type="ECO:0000313" key="4">
    <source>
        <dbReference type="EMBL" id="NEY70834.1"/>
    </source>
</evidence>
<dbReference type="Proteomes" id="UP000481043">
    <property type="component" value="Unassembled WGS sequence"/>
</dbReference>
<dbReference type="GO" id="GO:0016791">
    <property type="term" value="F:phosphatase activity"/>
    <property type="evidence" value="ECO:0007669"/>
    <property type="project" value="TreeGrafter"/>
</dbReference>
<reference evidence="4 5" key="1">
    <citation type="submission" date="2020-02" db="EMBL/GenBank/DDBJ databases">
        <title>Bacillus aquiflavi sp. nov., isolated from yellow water of strong flavor Chinese baijiu in Yibin region of China.</title>
        <authorList>
            <person name="Xie J."/>
        </authorList>
    </citation>
    <scope>NUCLEOTIDE SEQUENCE [LARGE SCALE GENOMIC DNA]</scope>
    <source>
        <strain evidence="4 5">SA4</strain>
    </source>
</reference>
<dbReference type="EMBL" id="JAAIWM010000001">
    <property type="protein sequence ID" value="NEY70834.1"/>
    <property type="molecule type" value="Genomic_DNA"/>
</dbReference>
<dbReference type="RefSeq" id="WP_163177801.1">
    <property type="nucleotide sequence ID" value="NZ_JAAIWM010000001.1"/>
</dbReference>
<evidence type="ECO:0000256" key="1">
    <source>
        <dbReference type="ARBA" id="ARBA00022801"/>
    </source>
</evidence>